<name>A0A2N9L719_9BACT</name>
<proteinExistence type="predicted"/>
<dbReference type="AlphaFoldDB" id="A0A2N9L719"/>
<evidence type="ECO:0000313" key="2">
    <source>
        <dbReference type="Proteomes" id="UP000239735"/>
    </source>
</evidence>
<accession>A0A2N9L719</accession>
<dbReference type="Proteomes" id="UP000239735">
    <property type="component" value="Unassembled WGS sequence"/>
</dbReference>
<evidence type="ECO:0000313" key="1">
    <source>
        <dbReference type="EMBL" id="SPE19092.1"/>
    </source>
</evidence>
<gene>
    <name evidence="1" type="ORF">SBA5_200004</name>
</gene>
<protein>
    <submittedName>
        <fullName evidence="1">Uncharacterized protein</fullName>
    </submittedName>
</protein>
<sequence length="27" mass="3191">MRECVQIYHSPQMLAAGKSMPQDRIYH</sequence>
<organism evidence="1 2">
    <name type="scientific">Candidatus Sulfuritelmatomonas gaucii</name>
    <dbReference type="NCBI Taxonomy" id="2043161"/>
    <lineage>
        <taxon>Bacteria</taxon>
        <taxon>Pseudomonadati</taxon>
        <taxon>Acidobacteriota</taxon>
        <taxon>Terriglobia</taxon>
        <taxon>Terriglobales</taxon>
        <taxon>Acidobacteriaceae</taxon>
        <taxon>Candidatus Sulfuritelmatomonas</taxon>
    </lineage>
</organism>
<dbReference type="EMBL" id="OKRB01000076">
    <property type="protein sequence ID" value="SPE19092.1"/>
    <property type="molecule type" value="Genomic_DNA"/>
</dbReference>
<reference evidence="2" key="1">
    <citation type="submission" date="2018-02" db="EMBL/GenBank/DDBJ databases">
        <authorList>
            <person name="Hausmann B."/>
        </authorList>
    </citation>
    <scope>NUCLEOTIDE SEQUENCE [LARGE SCALE GENOMIC DNA]</scope>
    <source>
        <strain evidence="2">Peat soil MAG SbA5</strain>
    </source>
</reference>